<feature type="transmembrane region" description="Helical" evidence="1">
    <location>
        <begin position="472"/>
        <end position="490"/>
    </location>
</feature>
<evidence type="ECO:0000259" key="2">
    <source>
        <dbReference type="Pfam" id="PF09994"/>
    </source>
</evidence>
<keyword evidence="1" id="KW-0812">Transmembrane</keyword>
<dbReference type="PANTHER" id="PTHR33840:SF1">
    <property type="entry name" value="TLE1 PHOSPHOLIPASE DOMAIN-CONTAINING PROTEIN"/>
    <property type="match status" value="1"/>
</dbReference>
<dbReference type="AlphaFoldDB" id="A0A4R5QLC5"/>
<gene>
    <name evidence="3" type="ORF">E2C06_02945</name>
</gene>
<evidence type="ECO:0000313" key="4">
    <source>
        <dbReference type="Proteomes" id="UP000295096"/>
    </source>
</evidence>
<keyword evidence="1" id="KW-1133">Transmembrane helix</keyword>
<feature type="transmembrane region" description="Helical" evidence="1">
    <location>
        <begin position="502"/>
        <end position="519"/>
    </location>
</feature>
<dbReference type="EMBL" id="SMSJ01000002">
    <property type="protein sequence ID" value="TDH64310.1"/>
    <property type="molecule type" value="Genomic_DNA"/>
</dbReference>
<organism evidence="3 4">
    <name type="scientific">Dankookia rubra</name>
    <dbReference type="NCBI Taxonomy" id="1442381"/>
    <lineage>
        <taxon>Bacteria</taxon>
        <taxon>Pseudomonadati</taxon>
        <taxon>Pseudomonadota</taxon>
        <taxon>Alphaproteobacteria</taxon>
        <taxon>Acetobacterales</taxon>
        <taxon>Roseomonadaceae</taxon>
        <taxon>Dankookia</taxon>
    </lineage>
</organism>
<dbReference type="Gene3D" id="2.60.120.430">
    <property type="entry name" value="Galactose-binding lectin"/>
    <property type="match status" value="1"/>
</dbReference>
<dbReference type="OrthoDB" id="4378831at2"/>
<dbReference type="RefSeq" id="WP_133287075.1">
    <property type="nucleotide sequence ID" value="NZ_SMSJ01000002.1"/>
</dbReference>
<keyword evidence="1" id="KW-0472">Membrane</keyword>
<dbReference type="Pfam" id="PF09994">
    <property type="entry name" value="T6SS_Tle1-like_cat"/>
    <property type="match status" value="1"/>
</dbReference>
<protein>
    <submittedName>
        <fullName evidence="3">DUF2235 domain-containing protein</fullName>
    </submittedName>
</protein>
<evidence type="ECO:0000256" key="1">
    <source>
        <dbReference type="SAM" id="Phobius"/>
    </source>
</evidence>
<feature type="transmembrane region" description="Helical" evidence="1">
    <location>
        <begin position="581"/>
        <end position="599"/>
    </location>
</feature>
<dbReference type="InterPro" id="IPR018712">
    <property type="entry name" value="Tle1-like_cat"/>
</dbReference>
<accession>A0A4R5QLC5</accession>
<reference evidence="3 4" key="1">
    <citation type="journal article" date="2016" name="J. Microbiol.">
        <title>Dankookia rubra gen. nov., sp. nov., an alphaproteobacterium isolated from sediment of a shallow stream.</title>
        <authorList>
            <person name="Kim W.H."/>
            <person name="Kim D.H."/>
            <person name="Kang K."/>
            <person name="Ahn T.Y."/>
        </authorList>
    </citation>
    <scope>NUCLEOTIDE SEQUENCE [LARGE SCALE GENOMIC DNA]</scope>
    <source>
        <strain evidence="3 4">JCM30602</strain>
    </source>
</reference>
<keyword evidence="4" id="KW-1185">Reference proteome</keyword>
<name>A0A4R5QLC5_9PROT</name>
<sequence length="769" mass="84030">MGRKLIVFADGTGNAYGVRESNVWRLYQALDRSQPDQIARYVKGVGTSSLRPLALLDGATGFGVPSNIRELYRFLCWNWQEGDEIWAFGFSRGAFTVRSLIGLIKSEGLVPATIGGAAVTRAEMRRNAMAAWRAYRSNSPSWRRRWFTITATRWVRDRLLAAWHGLLRHRAYAGVRQATLDQRRTTPTVRFLGLFDTVEAYGVPIEALRSAIDRVVWPMTFRNRQLWAEVRQARHALALDEERVTFHPLLFDRQAEGDPDRIRELWFAGVHSDVGGGYPDDALAGVPLAWMAMEARQAGLRLRIGALDAVQAAASPFAACHDSRTGLGVFYRYGPRQVRSDGPRQATAPLVHHSVVEKIAYGTDAYAPVALPASAAVRLPDGQLVPLEDFGTHLPPDQRKALAKDQAQGRATTLTAAAMLNRPDRAITGTMGDLIWWRKLAYVLLFLATAGLVALPFLLGHPAPDAGWLTRIGGLAALVFAPVVEALRAVLPTWSGRWLDPFLEAPLIAGGLVLLAFGLDALGGRLRDTIAEQARSAWLPAVRQTVRNRPGARPRGLALRLARRLRNAGGLGVASRFLSRAVLPVVLLLALLAGVLLAAHRIGLAWRVEAFGLCVPTAPGTAEPAEFPTSDPCWASGRRVVRGERYRLRLEMTEAFRDQNRPSGIGGFRPAGWRHRLAAPFRRWSWGAAWFQPIARIGPSAGTEWALPGPVAPADPGAQGLVTEFVAPRDGELFLYVNDALPFGAGVGAFYGNNAGSARVTLERLPAGP</sequence>
<feature type="domain" description="T6SS Phospholipase effector Tle1-like catalytic" evidence="2">
    <location>
        <begin position="3"/>
        <end position="293"/>
    </location>
</feature>
<dbReference type="Proteomes" id="UP000295096">
    <property type="component" value="Unassembled WGS sequence"/>
</dbReference>
<evidence type="ECO:0000313" key="3">
    <source>
        <dbReference type="EMBL" id="TDH64310.1"/>
    </source>
</evidence>
<dbReference type="PANTHER" id="PTHR33840">
    <property type="match status" value="1"/>
</dbReference>
<comment type="caution">
    <text evidence="3">The sequence shown here is derived from an EMBL/GenBank/DDBJ whole genome shotgun (WGS) entry which is preliminary data.</text>
</comment>
<feature type="transmembrane region" description="Helical" evidence="1">
    <location>
        <begin position="440"/>
        <end position="460"/>
    </location>
</feature>
<proteinExistence type="predicted"/>